<dbReference type="Gene3D" id="1.20.920.10">
    <property type="entry name" value="Bromodomain-like"/>
    <property type="match status" value="1"/>
</dbReference>
<dbReference type="InterPro" id="IPR036427">
    <property type="entry name" value="Bromodomain-like_sf"/>
</dbReference>
<evidence type="ECO:0000259" key="4">
    <source>
        <dbReference type="PROSITE" id="PS50014"/>
    </source>
</evidence>
<evidence type="ECO:0000256" key="3">
    <source>
        <dbReference type="SAM" id="MobiDB-lite"/>
    </source>
</evidence>
<comment type="caution">
    <text evidence="5">The sequence shown here is derived from an EMBL/GenBank/DDBJ whole genome shotgun (WGS) entry which is preliminary data.</text>
</comment>
<dbReference type="InterPro" id="IPR051831">
    <property type="entry name" value="Bromodomain_contain_prot"/>
</dbReference>
<dbReference type="PRINTS" id="PR00503">
    <property type="entry name" value="BROMODOMAIN"/>
</dbReference>
<protein>
    <recommendedName>
        <fullName evidence="4">Bromo domain-containing protein</fullName>
    </recommendedName>
</protein>
<feature type="compositionally biased region" description="Low complexity" evidence="3">
    <location>
        <begin position="37"/>
        <end position="47"/>
    </location>
</feature>
<evidence type="ECO:0000256" key="1">
    <source>
        <dbReference type="ARBA" id="ARBA00023117"/>
    </source>
</evidence>
<proteinExistence type="predicted"/>
<dbReference type="SUPFAM" id="SSF47370">
    <property type="entry name" value="Bromodomain"/>
    <property type="match status" value="1"/>
</dbReference>
<gene>
    <name evidence="5" type="ORF">LLUT_LOCUS20019</name>
</gene>
<dbReference type="PROSITE" id="PS50014">
    <property type="entry name" value="BROMODOMAIN_2"/>
    <property type="match status" value="1"/>
</dbReference>
<dbReference type="PANTHER" id="PTHR22881:SF11">
    <property type="entry name" value="BROMODOMAIN-CONTAINING PROTEIN DDB_G0270170-LIKE ISOFORM X1"/>
    <property type="match status" value="1"/>
</dbReference>
<dbReference type="PANTHER" id="PTHR22881">
    <property type="entry name" value="BROMODOMAIN CONTAINING PROTEIN"/>
    <property type="match status" value="1"/>
</dbReference>
<dbReference type="CDD" id="cd04369">
    <property type="entry name" value="Bromodomain"/>
    <property type="match status" value="1"/>
</dbReference>
<name>A0AAV1XBN6_LUPLU</name>
<dbReference type="AlphaFoldDB" id="A0AAV1XBN6"/>
<keyword evidence="1 2" id="KW-0103">Bromodomain</keyword>
<feature type="compositionally biased region" description="Polar residues" evidence="3">
    <location>
        <begin position="231"/>
        <end position="252"/>
    </location>
</feature>
<dbReference type="Proteomes" id="UP001497480">
    <property type="component" value="Unassembled WGS sequence"/>
</dbReference>
<sequence>MGDASDTTRMMKKKKKGRPSLLDLHKRSLKQKQNLDNNNLLNSHSNHCGQKNQNLFIAPNSHNPDLNLNALNNYHQTDGKGPKVTDSKHDSQGESGPTTPLPDKKLLLFILDRLQKKDTHGVFSEPVDPEELPDYHDIIKHPMDFGTVRNKLDGELYAYLEQFENDLFLICSNAMQYNSPDTIYHRQARAMQEIAKKDFENLRQDSDSDSEPQPKPQDKIVQRGRPPGKNISKSLPMSPSNRVAPESSSDATLASGGDIASGSNGYNLRKALSRFQPADSSARASHDNLNSGGYTSWSYDWENEFPASILKAVLRYGKKQSVVDETRRDTYNHPVTLRNEPPLVATVENEFKQLLAVGLHVKHGYARSVAHFAADLSPVAWKIVARKINSVLPPGHEFGPGWVAEDDMPQKQHLPPCNNERNSDPRVPEDYNSRLPSPSGSFPVVNRSFLQSGDMVMNRELNYQNDLNLVKNVGAGIEPMVPLRMQEESMVQSDDFGSNCRPWSNFSHQTKMIKLSDLTGSTSSGNVPQLYDMDSTKSHMAPANINAPLRGQFLNKPSQLDSSNLLARESGFQSQSLSRVLAGKSSWSGMEVPSKQNSCSLANDLNGNIVASSSGSFSMETGSQLQPNLALQL</sequence>
<organism evidence="5 6">
    <name type="scientific">Lupinus luteus</name>
    <name type="common">European yellow lupine</name>
    <dbReference type="NCBI Taxonomy" id="3873"/>
    <lineage>
        <taxon>Eukaryota</taxon>
        <taxon>Viridiplantae</taxon>
        <taxon>Streptophyta</taxon>
        <taxon>Embryophyta</taxon>
        <taxon>Tracheophyta</taxon>
        <taxon>Spermatophyta</taxon>
        <taxon>Magnoliopsida</taxon>
        <taxon>eudicotyledons</taxon>
        <taxon>Gunneridae</taxon>
        <taxon>Pentapetalae</taxon>
        <taxon>rosids</taxon>
        <taxon>fabids</taxon>
        <taxon>Fabales</taxon>
        <taxon>Fabaceae</taxon>
        <taxon>Papilionoideae</taxon>
        <taxon>50 kb inversion clade</taxon>
        <taxon>genistoids sensu lato</taxon>
        <taxon>core genistoids</taxon>
        <taxon>Genisteae</taxon>
        <taxon>Lupinus</taxon>
    </lineage>
</organism>
<feature type="compositionally biased region" description="Basic and acidic residues" evidence="3">
    <location>
        <begin position="77"/>
        <end position="92"/>
    </location>
</feature>
<reference evidence="5 6" key="1">
    <citation type="submission" date="2024-03" db="EMBL/GenBank/DDBJ databases">
        <authorList>
            <person name="Martinez-Hernandez J."/>
        </authorList>
    </citation>
    <scope>NUCLEOTIDE SEQUENCE [LARGE SCALE GENOMIC DNA]</scope>
</reference>
<feature type="domain" description="Bromo" evidence="4">
    <location>
        <begin position="115"/>
        <end position="185"/>
    </location>
</feature>
<dbReference type="Pfam" id="PF00439">
    <property type="entry name" value="Bromodomain"/>
    <property type="match status" value="1"/>
</dbReference>
<feature type="region of interest" description="Disordered" evidence="3">
    <location>
        <begin position="1"/>
        <end position="24"/>
    </location>
</feature>
<evidence type="ECO:0000256" key="2">
    <source>
        <dbReference type="PROSITE-ProRule" id="PRU00035"/>
    </source>
</evidence>
<dbReference type="PROSITE" id="PS00633">
    <property type="entry name" value="BROMODOMAIN_1"/>
    <property type="match status" value="1"/>
</dbReference>
<feature type="compositionally biased region" description="Basic and acidic residues" evidence="3">
    <location>
        <begin position="421"/>
        <end position="432"/>
    </location>
</feature>
<dbReference type="InterPro" id="IPR001487">
    <property type="entry name" value="Bromodomain"/>
</dbReference>
<feature type="compositionally biased region" description="Polar residues" evidence="3">
    <location>
        <begin position="48"/>
        <end position="76"/>
    </location>
</feature>
<dbReference type="SMART" id="SM00297">
    <property type="entry name" value="BROMO"/>
    <property type="match status" value="1"/>
</dbReference>
<dbReference type="EMBL" id="CAXHTB010000014">
    <property type="protein sequence ID" value="CAL0318959.1"/>
    <property type="molecule type" value="Genomic_DNA"/>
</dbReference>
<feature type="region of interest" description="Disordered" evidence="3">
    <location>
        <begin position="202"/>
        <end position="260"/>
    </location>
</feature>
<accession>A0AAV1XBN6</accession>
<evidence type="ECO:0000313" key="6">
    <source>
        <dbReference type="Proteomes" id="UP001497480"/>
    </source>
</evidence>
<dbReference type="InterPro" id="IPR018359">
    <property type="entry name" value="Bromodomain_CS"/>
</dbReference>
<feature type="region of interest" description="Disordered" evidence="3">
    <location>
        <begin position="401"/>
        <end position="439"/>
    </location>
</feature>
<keyword evidence="6" id="KW-1185">Reference proteome</keyword>
<evidence type="ECO:0000313" key="5">
    <source>
        <dbReference type="EMBL" id="CAL0318959.1"/>
    </source>
</evidence>
<feature type="region of interest" description="Disordered" evidence="3">
    <location>
        <begin position="37"/>
        <end position="102"/>
    </location>
</feature>